<feature type="compositionally biased region" description="Basic and acidic residues" evidence="1">
    <location>
        <begin position="37"/>
        <end position="64"/>
    </location>
</feature>
<dbReference type="AlphaFoldDB" id="A0A5C2SH01"/>
<evidence type="ECO:0000256" key="1">
    <source>
        <dbReference type="SAM" id="MobiDB-lite"/>
    </source>
</evidence>
<reference evidence="2" key="1">
    <citation type="journal article" date="2018" name="Genome Biol. Evol.">
        <title>Genomics and development of Lentinus tigrinus, a white-rot wood-decaying mushroom with dimorphic fruiting bodies.</title>
        <authorList>
            <person name="Wu B."/>
            <person name="Xu Z."/>
            <person name="Knudson A."/>
            <person name="Carlson A."/>
            <person name="Chen N."/>
            <person name="Kovaka S."/>
            <person name="LaButti K."/>
            <person name="Lipzen A."/>
            <person name="Pennachio C."/>
            <person name="Riley R."/>
            <person name="Schakwitz W."/>
            <person name="Umezawa K."/>
            <person name="Ohm R.A."/>
            <person name="Grigoriev I.V."/>
            <person name="Nagy L.G."/>
            <person name="Gibbons J."/>
            <person name="Hibbett D."/>
        </authorList>
    </citation>
    <scope>NUCLEOTIDE SEQUENCE [LARGE SCALE GENOMIC DNA]</scope>
    <source>
        <strain evidence="2">ALCF2SS1-6</strain>
    </source>
</reference>
<name>A0A5C2SH01_9APHY</name>
<evidence type="ECO:0000313" key="3">
    <source>
        <dbReference type="Proteomes" id="UP000313359"/>
    </source>
</evidence>
<keyword evidence="3" id="KW-1185">Reference proteome</keyword>
<sequence length="136" mass="14111">MGFQAGGPSGDGAQPAAASLVLSPRVLLTYPPTHPARCTDRRREEPIAGAVRAEDRIIGRDDPRTGTTTSDDGQHLTAVSPTPRNSTGLVADAACPQSHLGCSGTLRLTLRCACPTDGFTSLHSPRGPRRGGRAVS</sequence>
<proteinExistence type="predicted"/>
<dbReference type="Proteomes" id="UP000313359">
    <property type="component" value="Unassembled WGS sequence"/>
</dbReference>
<accession>A0A5C2SH01</accession>
<feature type="region of interest" description="Disordered" evidence="1">
    <location>
        <begin position="32"/>
        <end position="88"/>
    </location>
</feature>
<feature type="compositionally biased region" description="Polar residues" evidence="1">
    <location>
        <begin position="65"/>
        <end position="88"/>
    </location>
</feature>
<gene>
    <name evidence="2" type="ORF">L227DRAFT_429301</name>
</gene>
<organism evidence="2 3">
    <name type="scientific">Lentinus tigrinus ALCF2SS1-6</name>
    <dbReference type="NCBI Taxonomy" id="1328759"/>
    <lineage>
        <taxon>Eukaryota</taxon>
        <taxon>Fungi</taxon>
        <taxon>Dikarya</taxon>
        <taxon>Basidiomycota</taxon>
        <taxon>Agaricomycotina</taxon>
        <taxon>Agaricomycetes</taxon>
        <taxon>Polyporales</taxon>
        <taxon>Polyporaceae</taxon>
        <taxon>Lentinus</taxon>
    </lineage>
</organism>
<protein>
    <submittedName>
        <fullName evidence="2">Uncharacterized protein</fullName>
    </submittedName>
</protein>
<evidence type="ECO:0000313" key="2">
    <source>
        <dbReference type="EMBL" id="RPD62548.1"/>
    </source>
</evidence>
<dbReference type="EMBL" id="ML122258">
    <property type="protein sequence ID" value="RPD62548.1"/>
    <property type="molecule type" value="Genomic_DNA"/>
</dbReference>